<organism evidence="2 5">
    <name type="scientific">Allgaiera indica</name>
    <dbReference type="NCBI Taxonomy" id="765699"/>
    <lineage>
        <taxon>Bacteria</taxon>
        <taxon>Pseudomonadati</taxon>
        <taxon>Pseudomonadota</taxon>
        <taxon>Alphaproteobacteria</taxon>
        <taxon>Rhodobacterales</taxon>
        <taxon>Paracoccaceae</taxon>
        <taxon>Allgaiera</taxon>
    </lineage>
</organism>
<dbReference type="AlphaFoldDB" id="A0AAN4UT97"/>
<evidence type="ECO:0000256" key="1">
    <source>
        <dbReference type="SAM" id="SignalP"/>
    </source>
</evidence>
<dbReference type="Proteomes" id="UP000199541">
    <property type="component" value="Unassembled WGS sequence"/>
</dbReference>
<evidence type="ECO:0000313" key="3">
    <source>
        <dbReference type="EMBL" id="SDX34260.1"/>
    </source>
</evidence>
<dbReference type="EMBL" id="FNOB01000014">
    <property type="protein sequence ID" value="SDX34260.1"/>
    <property type="molecule type" value="Genomic_DNA"/>
</dbReference>
<evidence type="ECO:0000313" key="2">
    <source>
        <dbReference type="EMBL" id="GHE04012.1"/>
    </source>
</evidence>
<dbReference type="EMBL" id="BNAB01000014">
    <property type="protein sequence ID" value="GHE04012.1"/>
    <property type="molecule type" value="Genomic_DNA"/>
</dbReference>
<comment type="caution">
    <text evidence="2">The sequence shown here is derived from an EMBL/GenBank/DDBJ whole genome shotgun (WGS) entry which is preliminary data.</text>
</comment>
<feature type="chain" id="PRO_5042964047" evidence="1">
    <location>
        <begin position="31"/>
        <end position="104"/>
    </location>
</feature>
<protein>
    <submittedName>
        <fullName evidence="2">Uncharacterized protein</fullName>
    </submittedName>
</protein>
<evidence type="ECO:0000313" key="4">
    <source>
        <dbReference type="Proteomes" id="UP000199541"/>
    </source>
</evidence>
<evidence type="ECO:0000313" key="5">
    <source>
        <dbReference type="Proteomes" id="UP000634647"/>
    </source>
</evidence>
<gene>
    <name evidence="2" type="ORF">GCM10008024_29500</name>
    <name evidence="3" type="ORF">SAMN05444006_11431</name>
</gene>
<reference evidence="3 4" key="2">
    <citation type="submission" date="2016-10" db="EMBL/GenBank/DDBJ databases">
        <authorList>
            <person name="Varghese N."/>
            <person name="Submissions S."/>
        </authorList>
    </citation>
    <scope>NUCLEOTIDE SEQUENCE [LARGE SCALE GENOMIC DNA]</scope>
    <source>
        <strain evidence="3 4">DSM 24802</strain>
    </source>
</reference>
<keyword evidence="4" id="KW-1185">Reference proteome</keyword>
<name>A0AAN4UT97_9RHOB</name>
<keyword evidence="1" id="KW-0732">Signal</keyword>
<sequence length="104" mass="12232">MTLSVRPTRARITSVALVALISFGGISAVAAPAHADGIFAQILPQILYGNTDDNGYRRAYHSDDYWRQRREREHFRRYYRREGDQRWRNNRDEGNRYRSAERGD</sequence>
<feature type="signal peptide" evidence="1">
    <location>
        <begin position="1"/>
        <end position="30"/>
    </location>
</feature>
<reference evidence="2" key="3">
    <citation type="submission" date="2023-06" db="EMBL/GenBank/DDBJ databases">
        <authorList>
            <person name="Sun Q."/>
            <person name="Zhou Y."/>
        </authorList>
    </citation>
    <scope>NUCLEOTIDE SEQUENCE</scope>
    <source>
        <strain evidence="2">CGMCC 1.10859</strain>
    </source>
</reference>
<dbReference type="Proteomes" id="UP000634647">
    <property type="component" value="Unassembled WGS sequence"/>
</dbReference>
<proteinExistence type="predicted"/>
<reference evidence="2" key="1">
    <citation type="journal article" date="2014" name="Int. J. Syst. Evol. Microbiol.">
        <title>Complete genome sequence of Corynebacterium casei LMG S-19264T (=DSM 44701T), isolated from a smear-ripened cheese.</title>
        <authorList>
            <consortium name="US DOE Joint Genome Institute (JGI-PGF)"/>
            <person name="Walter F."/>
            <person name="Albersmeier A."/>
            <person name="Kalinowski J."/>
            <person name="Ruckert C."/>
        </authorList>
    </citation>
    <scope>NUCLEOTIDE SEQUENCE</scope>
    <source>
        <strain evidence="2">CGMCC 1.10859</strain>
    </source>
</reference>
<dbReference type="RefSeq" id="WP_035846967.1">
    <property type="nucleotide sequence ID" value="NZ_BNAB01000014.1"/>
</dbReference>
<accession>A0AAN4UT97</accession>